<dbReference type="PANTHER" id="PTHR20856">
    <property type="entry name" value="DNA-DIRECTED RNA POLYMERASE I SUBUNIT 2"/>
    <property type="match status" value="1"/>
</dbReference>
<evidence type="ECO:0000259" key="16">
    <source>
        <dbReference type="Pfam" id="PF04561"/>
    </source>
</evidence>
<dbReference type="FunFam" id="3.90.1110.10:FF:000007">
    <property type="entry name" value="DNA-directed RNA polymerase subunit beta"/>
    <property type="match status" value="1"/>
</dbReference>
<keyword evidence="4 13" id="KW-0808">Transferase</keyword>
<dbReference type="Pfam" id="PF04563">
    <property type="entry name" value="RNA_pol_Rpb2_1"/>
    <property type="match status" value="1"/>
</dbReference>
<keyword evidence="5 13" id="KW-0548">Nucleotidyltransferase</keyword>
<evidence type="ECO:0000256" key="12">
    <source>
        <dbReference type="RuleBase" id="RU000434"/>
    </source>
</evidence>
<dbReference type="InterPro" id="IPR007642">
    <property type="entry name" value="RNA_pol_Rpb2_2"/>
</dbReference>
<evidence type="ECO:0000259" key="17">
    <source>
        <dbReference type="Pfam" id="PF04563"/>
    </source>
</evidence>
<keyword evidence="7" id="KW-0863">Zinc-finger</keyword>
<dbReference type="FunFam" id="2.40.270.10:FF:000011">
    <property type="entry name" value="DNA-directed RNA polymerase subunit beta"/>
    <property type="match status" value="1"/>
</dbReference>
<evidence type="ECO:0000256" key="1">
    <source>
        <dbReference type="ARBA" id="ARBA00004604"/>
    </source>
</evidence>
<organism evidence="20 21">
    <name type="scientific">Psilocybe cf. subviscida</name>
    <dbReference type="NCBI Taxonomy" id="2480587"/>
    <lineage>
        <taxon>Eukaryota</taxon>
        <taxon>Fungi</taxon>
        <taxon>Dikarya</taxon>
        <taxon>Basidiomycota</taxon>
        <taxon>Agaricomycotina</taxon>
        <taxon>Agaricomycetes</taxon>
        <taxon>Agaricomycetidae</taxon>
        <taxon>Agaricales</taxon>
        <taxon>Agaricineae</taxon>
        <taxon>Strophariaceae</taxon>
        <taxon>Psilocybe</taxon>
    </lineage>
</organism>
<dbReference type="AlphaFoldDB" id="A0A8H5BCZ9"/>
<evidence type="ECO:0000256" key="11">
    <source>
        <dbReference type="ARBA" id="ARBA00047768"/>
    </source>
</evidence>
<evidence type="ECO:0000256" key="3">
    <source>
        <dbReference type="ARBA" id="ARBA00022478"/>
    </source>
</evidence>
<evidence type="ECO:0000256" key="9">
    <source>
        <dbReference type="ARBA" id="ARBA00023163"/>
    </source>
</evidence>
<dbReference type="EC" id="2.7.7.6" evidence="13"/>
<keyword evidence="3 13" id="KW-0240">DNA-directed RNA polymerase</keyword>
<dbReference type="CDD" id="cd00653">
    <property type="entry name" value="RNA_pol_B_RPB2"/>
    <property type="match status" value="1"/>
</dbReference>
<evidence type="ECO:0000256" key="2">
    <source>
        <dbReference type="ARBA" id="ARBA00006835"/>
    </source>
</evidence>
<dbReference type="Gene3D" id="2.40.270.10">
    <property type="entry name" value="DNA-directed RNA polymerase, subunit 2, domain 6"/>
    <property type="match status" value="1"/>
</dbReference>
<dbReference type="Gene3D" id="3.90.1100.10">
    <property type="match status" value="1"/>
</dbReference>
<dbReference type="GO" id="GO:0032549">
    <property type="term" value="F:ribonucleoside binding"/>
    <property type="evidence" value="ECO:0007669"/>
    <property type="project" value="InterPro"/>
</dbReference>
<dbReference type="Pfam" id="PF04560">
    <property type="entry name" value="RNA_pol_Rpb2_7"/>
    <property type="match status" value="1"/>
</dbReference>
<dbReference type="Gene3D" id="3.90.1110.10">
    <property type="entry name" value="RNA polymerase Rpb2, domain 2"/>
    <property type="match status" value="1"/>
</dbReference>
<evidence type="ECO:0000259" key="14">
    <source>
        <dbReference type="Pfam" id="PF00562"/>
    </source>
</evidence>
<accession>A0A8H5BCZ9</accession>
<evidence type="ECO:0000256" key="7">
    <source>
        <dbReference type="ARBA" id="ARBA00022771"/>
    </source>
</evidence>
<evidence type="ECO:0000256" key="6">
    <source>
        <dbReference type="ARBA" id="ARBA00022723"/>
    </source>
</evidence>
<keyword evidence="8" id="KW-0862">Zinc</keyword>
<proteinExistence type="inferred from homology"/>
<dbReference type="Pfam" id="PF06883">
    <property type="entry name" value="RNA_pol_Rpa2_4"/>
    <property type="match status" value="1"/>
</dbReference>
<name>A0A8H5BCZ9_9AGAR</name>
<sequence length="1217" mass="135530">MPDGSWRSSQPTSFNTLARENAFRNPPKDGSTYNILNEFVTPHIESFNSLFDDSGLPSGDGDGRGLISTALKDIGERVVFDGSSGSGGWGNRMRIWIDQATIARPMVPDKDRTAIERKVYPTEARERLTSYRGRMTIKICWTDPSGQVHDTMKDCGLVPIMVRSVRCNLRSMSSADLVRHHEEPEEFGGYFIINGNEKLIRYLILPRRNHVISLIRPSFQNRGPSYTQYAVQIRGVRPDQTSVTNTLHYLQNGSAMLRFTWRKQEYVIPIMLVLKALVGASDKEIFEGIMMQDYENTFLSDRVELLLRSFKTFTMHTGEQCLEYLGDKFRVILNLPEDWTNAAVGAWLLRKMVLVHVESPRDKFRMLLFMLRKLYSTVSGACCADNPDSPQHQEVLLPGNLYGMIIKERMEEILNGLRANIAADVRNGVTVDFNDKRYFQKTLSKVSCDIGAKLSNFLATGNLVSPTGLDLQQASGFTIIAEKLNWQRYISHFRCIHRGAFFAELKTTTVRKLLPEAWGFLCPVHTPDGSPCGLLNHLSRTCRIVTSPMVVAHIPSLLTQHGMTQAFSTTIDGQRNVCIQLDGRVIGWARPEVAASLAKNLRIWKTEGKHDVPLDLEIGIVPESKGGQYPGLYLFATTSRMMRPVKYLPNGRDDSVGPFEQVYMDIACTPEEIEGHSTHVEHNPTNFLSILANLTPFSDFNQSPRNIYQCQMGKQTMGTPSTALQHRTDNKLYRLQTGQSPVVRPALHNTYAMDSFPNGTNAVVAVISYTGYDMEDAMILNKSAHERGFAYGTVYKSQTVDLKDMKGATKSGSPLLHFGIGRDVPTAEGKAHSCFELIDFDGLPYIGVRLKPGDIIAAYVDDTTGRTKFVKYKGDEIAYVDQVRLLGSDAGDSELQKIHITLRITRAPVIGDKFSSRHGQKGVCSQKWPAIDMPFSESGMQPDVIINPHAFPSRMTIGMLVESMAGKAGAMHGLAQDATPFKFSEKDTAIDYFGEQLLAAGYNYYGNEPMYSGITGQEFAADIYLGVVYYQRLRHMVLDKFQVRTTGPVDPVTRQPVKGRKRAGGIRFGEMERDALIAHGTSFLLQDRLMNCSDYSTAWVCRTCGSLISLGYEDVSLGEMVVGSATSLKPTGPGGEYCRVCRAEAEEKEERERQELATGPHLQRPPADVSVAISSQNVLKKAASKGGDLDVIAVPYVFRYLCAELASMGIAVSLEVR</sequence>
<keyword evidence="21" id="KW-1185">Reference proteome</keyword>
<dbReference type="FunFam" id="3.90.1100.10:FF:000008">
    <property type="entry name" value="DNA-directed RNA polymerase subunit beta"/>
    <property type="match status" value="1"/>
</dbReference>
<keyword evidence="10" id="KW-0539">Nucleus</keyword>
<dbReference type="Pfam" id="PF00562">
    <property type="entry name" value="RNA_pol_Rpb2_6"/>
    <property type="match status" value="1"/>
</dbReference>
<dbReference type="InterPro" id="IPR037033">
    <property type="entry name" value="DNA-dir_RNAP_su2_hyb_sf"/>
</dbReference>
<dbReference type="InterPro" id="IPR007644">
    <property type="entry name" value="RNA_pol_bsu_protrusion"/>
</dbReference>
<dbReference type="InterPro" id="IPR007121">
    <property type="entry name" value="RNA_pol_bsu_CS"/>
</dbReference>
<dbReference type="PROSITE" id="PS01166">
    <property type="entry name" value="RNA_POL_BETA"/>
    <property type="match status" value="1"/>
</dbReference>
<feature type="domain" description="RNA polymerase Rpb2" evidence="18">
    <location>
        <begin position="480"/>
        <end position="544"/>
    </location>
</feature>
<comment type="caution">
    <text evidence="20">The sequence shown here is derived from an EMBL/GenBank/DDBJ whole genome shotgun (WGS) entry which is preliminary data.</text>
</comment>
<dbReference type="Pfam" id="PF04561">
    <property type="entry name" value="RNA_pol_Rpb2_2"/>
    <property type="match status" value="1"/>
</dbReference>
<evidence type="ECO:0000259" key="15">
    <source>
        <dbReference type="Pfam" id="PF04560"/>
    </source>
</evidence>
<dbReference type="Gene3D" id="3.90.1800.10">
    <property type="entry name" value="RNA polymerase alpha subunit dimerisation domain"/>
    <property type="match status" value="1"/>
</dbReference>
<dbReference type="GO" id="GO:0008270">
    <property type="term" value="F:zinc ion binding"/>
    <property type="evidence" value="ECO:0007669"/>
    <property type="project" value="UniProtKB-KW"/>
</dbReference>
<dbReference type="GO" id="GO:0000428">
    <property type="term" value="C:DNA-directed RNA polymerase complex"/>
    <property type="evidence" value="ECO:0007669"/>
    <property type="project" value="UniProtKB-KW"/>
</dbReference>
<dbReference type="GO" id="GO:0003677">
    <property type="term" value="F:DNA binding"/>
    <property type="evidence" value="ECO:0007669"/>
    <property type="project" value="InterPro"/>
</dbReference>
<comment type="function">
    <text evidence="13">DNA-dependent RNA polymerase catalyzes the transcription of DNA into RNA using the four ribonucleoside triphosphates as substrates.</text>
</comment>
<evidence type="ECO:0000313" key="20">
    <source>
        <dbReference type="EMBL" id="KAF5321080.1"/>
    </source>
</evidence>
<dbReference type="InterPro" id="IPR009674">
    <property type="entry name" value="Rpa2_dom_4"/>
</dbReference>
<dbReference type="InterPro" id="IPR007120">
    <property type="entry name" value="DNA-dir_RNAP_su2_dom"/>
</dbReference>
<dbReference type="Gene3D" id="2.40.50.150">
    <property type="match status" value="1"/>
</dbReference>
<dbReference type="Pfam" id="PF04565">
    <property type="entry name" value="RNA_pol_Rpb2_3"/>
    <property type="match status" value="1"/>
</dbReference>
<evidence type="ECO:0000256" key="10">
    <source>
        <dbReference type="ARBA" id="ARBA00023242"/>
    </source>
</evidence>
<comment type="similarity">
    <text evidence="2 12">Belongs to the RNA polymerase beta chain family.</text>
</comment>
<protein>
    <recommendedName>
        <fullName evidence="13">DNA-directed RNA polymerase subunit beta</fullName>
        <ecNumber evidence="13">2.7.7.6</ecNumber>
    </recommendedName>
</protein>
<dbReference type="GO" id="GO:0006362">
    <property type="term" value="P:transcription elongation by RNA polymerase I"/>
    <property type="evidence" value="ECO:0007669"/>
    <property type="project" value="UniProtKB-ARBA"/>
</dbReference>
<evidence type="ECO:0000256" key="5">
    <source>
        <dbReference type="ARBA" id="ARBA00022695"/>
    </source>
</evidence>
<evidence type="ECO:0000259" key="19">
    <source>
        <dbReference type="Pfam" id="PF06883"/>
    </source>
</evidence>
<comment type="subcellular location">
    <subcellularLocation>
        <location evidence="1">Nucleus</location>
        <location evidence="1">Nucleolus</location>
    </subcellularLocation>
</comment>
<evidence type="ECO:0000256" key="8">
    <source>
        <dbReference type="ARBA" id="ARBA00022833"/>
    </source>
</evidence>
<dbReference type="GO" id="GO:0005730">
    <property type="term" value="C:nucleolus"/>
    <property type="evidence" value="ECO:0007669"/>
    <property type="project" value="UniProtKB-SubCell"/>
</dbReference>
<dbReference type="OrthoDB" id="10248617at2759"/>
<feature type="domain" description="RNA polymerase Rpb2" evidence="16">
    <location>
        <begin position="207"/>
        <end position="395"/>
    </location>
</feature>
<dbReference type="EMBL" id="JAACJJ010000028">
    <property type="protein sequence ID" value="KAF5321080.1"/>
    <property type="molecule type" value="Genomic_DNA"/>
</dbReference>
<dbReference type="Gene3D" id="3.90.1070.20">
    <property type="match status" value="1"/>
</dbReference>
<dbReference type="InterPro" id="IPR007641">
    <property type="entry name" value="RNA_pol_Rpb2_7"/>
</dbReference>
<dbReference type="InterPro" id="IPR037034">
    <property type="entry name" value="RNA_pol_Rpb2_2_sf"/>
</dbReference>
<dbReference type="FunFam" id="2.40.50.150:FF:000004">
    <property type="entry name" value="DNA-directed RNA polymerase subunit beta"/>
    <property type="match status" value="1"/>
</dbReference>
<feature type="domain" description="RNA polymerase beta subunit protrusion" evidence="17">
    <location>
        <begin position="39"/>
        <end position="431"/>
    </location>
</feature>
<keyword evidence="6" id="KW-0479">Metal-binding</keyword>
<feature type="domain" description="DNA-directed RNA polymerase subunit 2 hybrid-binding" evidence="14">
    <location>
        <begin position="692"/>
        <end position="1062"/>
    </location>
</feature>
<evidence type="ECO:0000256" key="4">
    <source>
        <dbReference type="ARBA" id="ARBA00022679"/>
    </source>
</evidence>
<reference evidence="20 21" key="1">
    <citation type="journal article" date="2020" name="ISME J.">
        <title>Uncovering the hidden diversity of litter-decomposition mechanisms in mushroom-forming fungi.</title>
        <authorList>
            <person name="Floudas D."/>
            <person name="Bentzer J."/>
            <person name="Ahren D."/>
            <person name="Johansson T."/>
            <person name="Persson P."/>
            <person name="Tunlid A."/>
        </authorList>
    </citation>
    <scope>NUCLEOTIDE SEQUENCE [LARGE SCALE GENOMIC DNA]</scope>
    <source>
        <strain evidence="20 21">CBS 101986</strain>
    </source>
</reference>
<keyword evidence="9 13" id="KW-0804">Transcription</keyword>
<dbReference type="SUPFAM" id="SSF64484">
    <property type="entry name" value="beta and beta-prime subunits of DNA dependent RNA-polymerase"/>
    <property type="match status" value="1"/>
</dbReference>
<comment type="catalytic activity">
    <reaction evidence="11">
        <text>RNA(n) + a ribonucleoside 5'-triphosphate = RNA(n+1) + diphosphate</text>
        <dbReference type="Rhea" id="RHEA:21248"/>
        <dbReference type="Rhea" id="RHEA-COMP:14527"/>
        <dbReference type="Rhea" id="RHEA-COMP:17342"/>
        <dbReference type="ChEBI" id="CHEBI:33019"/>
        <dbReference type="ChEBI" id="CHEBI:61557"/>
        <dbReference type="ChEBI" id="CHEBI:140395"/>
        <dbReference type="EC" id="2.7.7.6"/>
    </reaction>
    <physiologicalReaction direction="left-to-right" evidence="11">
        <dbReference type="Rhea" id="RHEA:21249"/>
    </physiologicalReaction>
</comment>
<evidence type="ECO:0000313" key="21">
    <source>
        <dbReference type="Proteomes" id="UP000567179"/>
    </source>
</evidence>
<dbReference type="GO" id="GO:0003899">
    <property type="term" value="F:DNA-directed RNA polymerase activity"/>
    <property type="evidence" value="ECO:0007669"/>
    <property type="project" value="UniProtKB-EC"/>
</dbReference>
<evidence type="ECO:0000259" key="18">
    <source>
        <dbReference type="Pfam" id="PF04565"/>
    </source>
</evidence>
<dbReference type="FunFam" id="3.90.1100.10:FF:000016">
    <property type="entry name" value="DNA-directed RNA polymerase subunit beta"/>
    <property type="match status" value="1"/>
</dbReference>
<gene>
    <name evidence="20" type="ORF">D9619_000554</name>
</gene>
<dbReference type="Proteomes" id="UP000567179">
    <property type="component" value="Unassembled WGS sequence"/>
</dbReference>
<dbReference type="InterPro" id="IPR014724">
    <property type="entry name" value="RNA_pol_RPB2_OB-fold"/>
</dbReference>
<dbReference type="InterPro" id="IPR007645">
    <property type="entry name" value="RNA_pol_Rpb2_3"/>
</dbReference>
<dbReference type="InterPro" id="IPR015712">
    <property type="entry name" value="DNA-dir_RNA_pol_su2"/>
</dbReference>
<feature type="domain" description="DNA-directed RNA polymerase I subunit RPA2" evidence="19">
    <location>
        <begin position="586"/>
        <end position="643"/>
    </location>
</feature>
<dbReference type="FunFam" id="3.90.1070.20:FF:000003">
    <property type="entry name" value="DNA-directed RNA polymerase subunit beta"/>
    <property type="match status" value="1"/>
</dbReference>
<evidence type="ECO:0000256" key="13">
    <source>
        <dbReference type="RuleBase" id="RU363031"/>
    </source>
</evidence>
<feature type="domain" description="RNA polymerase Rpb2" evidence="15">
    <location>
        <begin position="1064"/>
        <end position="1142"/>
    </location>
</feature>